<dbReference type="InterPro" id="IPR000160">
    <property type="entry name" value="GGDEF_dom"/>
</dbReference>
<dbReference type="Proteomes" id="UP000078435">
    <property type="component" value="Unassembled WGS sequence"/>
</dbReference>
<dbReference type="InterPro" id="IPR029787">
    <property type="entry name" value="Nucleotide_cyclase"/>
</dbReference>
<dbReference type="InterPro" id="IPR001610">
    <property type="entry name" value="PAC"/>
</dbReference>
<keyword evidence="3" id="KW-0408">Iron</keyword>
<reference evidence="8 9" key="1">
    <citation type="submission" date="2016-02" db="EMBL/GenBank/DDBJ databases">
        <title>Draft genome sequence of Aeromonas trota strain 1999lcr isolated from cerebrospinal fluid (CSF).</title>
        <authorList>
            <person name="Dallagassa C.B."/>
            <person name="Prediger K.C."/>
            <person name="Weiss V.A."/>
            <person name="Assis F.E."/>
            <person name="Baura V."/>
            <person name="Cruz L.M."/>
            <person name="Souza E.M."/>
            <person name="Pedrosa F.O."/>
            <person name="Fadel-Picheth C.M."/>
        </authorList>
    </citation>
    <scope>NUCLEOTIDE SEQUENCE [LARGE SCALE GENOMIC DNA]</scope>
    <source>
        <strain evidence="8 9">1999lcr</strain>
    </source>
</reference>
<dbReference type="CDD" id="cd01949">
    <property type="entry name" value="GGDEF"/>
    <property type="match status" value="1"/>
</dbReference>
<dbReference type="EMBL" id="JMGO02000002">
    <property type="protein sequence ID" value="KXU81586.1"/>
    <property type="molecule type" value="Genomic_DNA"/>
</dbReference>
<dbReference type="SUPFAM" id="SSF47188">
    <property type="entry name" value="Hemerythrin-like"/>
    <property type="match status" value="1"/>
</dbReference>
<name>A0A175VLE6_AEREN</name>
<dbReference type="InterPro" id="IPR043128">
    <property type="entry name" value="Rev_trsase/Diguanyl_cyclase"/>
</dbReference>
<dbReference type="PROSITE" id="PS50112">
    <property type="entry name" value="PAS"/>
    <property type="match status" value="1"/>
</dbReference>
<comment type="similarity">
    <text evidence="1">Belongs to the hemerythrin family.</text>
</comment>
<accession>A0A175VLE6</accession>
<dbReference type="InterPro" id="IPR035965">
    <property type="entry name" value="PAS-like_dom_sf"/>
</dbReference>
<sequence>MTRAHALLFPAWHRCSRFVSLLFGSTTLLLFSPQLFATEQLTLQLNGHHQFQFAGYYAAQFKGFYRDAGLQVELREGEPGMDTTDSVLSGQAGYGIGNSDLLLARVAGKPVVALAAMMQHSPLAILTLPDSNILHLSDLAQKRVSPDPSSRELIAYLRTRYPDAAPTLVPYQRGSSALLRGEADAIATYGTDDAYQLQRQGIPYRLLRPIDSEIDFYGNILFTSERELQMHPDRVLAFHQASLKGWRYAMEHQEEVINWLLSRHPSGSGREQLAFEADETERLLQPNLVEIGYMYEGRWQQIAHTYLNLGLIANQPDLGRFLYNPDKAQDNRQLRKLEQRISLALLIGFSLLTLVSVFCYLYLRLRRESRERQQLTQRLAQRERHYRFVAEHSADVIWTMEVSSRRFNYLSPAISQLCGWNREEAMSLSLPQVMPEASIKRLDEELDLALAAWQRGDHAQTRRVIRLELHHKDGQSLTTETVTTLHGNEAGEPDAIIGVTRDITEQAAAAQTMERLAFYDPLTNLPNRRLLHKRLNQALAEHQAQPLALLFIDLDHFKPINDTLGHEVGDALLIMVAERMSRLIGKGGIVARLGGDEFVIMLPGMGAEALPRAEQLQRDLLAPYYLSCGRELRISNSIGIALYPEHGRTARELMHHADLAMYQTKHGGRGQVSLYAPDLALDQGALQWNASHQCGHPRIDAEHHQLFVLANRLLRRMKTREQEPEAFRQALQALFDATRRHFAFEETLLEAIDFHDKAQHKEEHRRLLAQAQTLADASMEELDNHAFLNFILQELVVGHMNKTDRSYFAQVKAHLYLHGDTLVFATP</sequence>
<keyword evidence="4" id="KW-0472">Membrane</keyword>
<dbReference type="PROSITE" id="PS00550">
    <property type="entry name" value="HEMERYTHRINS"/>
    <property type="match status" value="1"/>
</dbReference>
<feature type="transmembrane region" description="Helical" evidence="4">
    <location>
        <begin position="341"/>
        <end position="363"/>
    </location>
</feature>
<feature type="domain" description="PAC" evidence="6">
    <location>
        <begin position="463"/>
        <end position="515"/>
    </location>
</feature>
<comment type="caution">
    <text evidence="8">The sequence shown here is derived from an EMBL/GenBank/DDBJ whole genome shotgun (WGS) entry which is preliminary data.</text>
</comment>
<organism evidence="8 9">
    <name type="scientific">Aeromonas enteropelogenes</name>
    <name type="common">Aeromonas trota</name>
    <dbReference type="NCBI Taxonomy" id="29489"/>
    <lineage>
        <taxon>Bacteria</taxon>
        <taxon>Pseudomonadati</taxon>
        <taxon>Pseudomonadota</taxon>
        <taxon>Gammaproteobacteria</taxon>
        <taxon>Aeromonadales</taxon>
        <taxon>Aeromonadaceae</taxon>
        <taxon>Aeromonas</taxon>
    </lineage>
</organism>
<dbReference type="Gene3D" id="3.30.70.270">
    <property type="match status" value="1"/>
</dbReference>
<dbReference type="SUPFAM" id="SSF55073">
    <property type="entry name" value="Nucleotide cyclase"/>
    <property type="match status" value="1"/>
</dbReference>
<dbReference type="PANTHER" id="PTHR44757">
    <property type="entry name" value="DIGUANYLATE CYCLASE DGCP"/>
    <property type="match status" value="1"/>
</dbReference>
<dbReference type="NCBIfam" id="TIGR02481">
    <property type="entry name" value="hemeryth_dom"/>
    <property type="match status" value="1"/>
</dbReference>
<dbReference type="CDD" id="cd12107">
    <property type="entry name" value="Hemerythrin"/>
    <property type="match status" value="1"/>
</dbReference>
<evidence type="ECO:0000259" key="5">
    <source>
        <dbReference type="PROSITE" id="PS50112"/>
    </source>
</evidence>
<dbReference type="InterPro" id="IPR016131">
    <property type="entry name" value="Haemerythrin_Fe_BS"/>
</dbReference>
<dbReference type="SUPFAM" id="SSF55785">
    <property type="entry name" value="PYP-like sensor domain (PAS domain)"/>
    <property type="match status" value="1"/>
</dbReference>
<dbReference type="PROSITE" id="PS50113">
    <property type="entry name" value="PAC"/>
    <property type="match status" value="1"/>
</dbReference>
<keyword evidence="4" id="KW-0812">Transmembrane</keyword>
<dbReference type="SUPFAM" id="SSF53850">
    <property type="entry name" value="Periplasmic binding protein-like II"/>
    <property type="match status" value="1"/>
</dbReference>
<dbReference type="InterPro" id="IPR000700">
    <property type="entry name" value="PAS-assoc_C"/>
</dbReference>
<dbReference type="Gene3D" id="3.30.450.20">
    <property type="entry name" value="PAS domain"/>
    <property type="match status" value="1"/>
</dbReference>
<evidence type="ECO:0000256" key="3">
    <source>
        <dbReference type="ARBA" id="ARBA00023004"/>
    </source>
</evidence>
<evidence type="ECO:0000313" key="9">
    <source>
        <dbReference type="Proteomes" id="UP000078435"/>
    </source>
</evidence>
<dbReference type="InterPro" id="IPR012827">
    <property type="entry name" value="Hemerythrin_metal-bd"/>
</dbReference>
<dbReference type="NCBIfam" id="TIGR00254">
    <property type="entry name" value="GGDEF"/>
    <property type="match status" value="1"/>
</dbReference>
<feature type="domain" description="PAS" evidence="5">
    <location>
        <begin position="382"/>
        <end position="453"/>
    </location>
</feature>
<dbReference type="PANTHER" id="PTHR44757:SF2">
    <property type="entry name" value="BIOFILM ARCHITECTURE MAINTENANCE PROTEIN MBAA"/>
    <property type="match status" value="1"/>
</dbReference>
<keyword evidence="4" id="KW-1133">Transmembrane helix</keyword>
<dbReference type="Gene3D" id="1.20.120.50">
    <property type="entry name" value="Hemerythrin-like"/>
    <property type="match status" value="1"/>
</dbReference>
<dbReference type="Gene3D" id="3.40.190.10">
    <property type="entry name" value="Periplasmic binding protein-like II"/>
    <property type="match status" value="2"/>
</dbReference>
<dbReference type="Pfam" id="PF09084">
    <property type="entry name" value="NMT1"/>
    <property type="match status" value="1"/>
</dbReference>
<dbReference type="Pfam" id="PF00990">
    <property type="entry name" value="GGDEF"/>
    <property type="match status" value="1"/>
</dbReference>
<gene>
    <name evidence="8" type="ORF">LCR_07760</name>
</gene>
<evidence type="ECO:0000313" key="8">
    <source>
        <dbReference type="EMBL" id="KXU81586.1"/>
    </source>
</evidence>
<proteinExistence type="inferred from homology"/>
<evidence type="ECO:0000259" key="7">
    <source>
        <dbReference type="PROSITE" id="PS50887"/>
    </source>
</evidence>
<dbReference type="InterPro" id="IPR013767">
    <property type="entry name" value="PAS_fold"/>
</dbReference>
<dbReference type="SMART" id="SM00267">
    <property type="entry name" value="GGDEF"/>
    <property type="match status" value="1"/>
</dbReference>
<dbReference type="OrthoDB" id="9180959at2"/>
<evidence type="ECO:0000256" key="2">
    <source>
        <dbReference type="ARBA" id="ARBA00022723"/>
    </source>
</evidence>
<dbReference type="GO" id="GO:0006355">
    <property type="term" value="P:regulation of DNA-templated transcription"/>
    <property type="evidence" value="ECO:0007669"/>
    <property type="project" value="InterPro"/>
</dbReference>
<dbReference type="CDD" id="cd00130">
    <property type="entry name" value="PAS"/>
    <property type="match status" value="1"/>
</dbReference>
<dbReference type="InterPro" id="IPR000014">
    <property type="entry name" value="PAS"/>
</dbReference>
<dbReference type="Pfam" id="PF00989">
    <property type="entry name" value="PAS"/>
    <property type="match status" value="1"/>
</dbReference>
<feature type="domain" description="GGDEF" evidence="7">
    <location>
        <begin position="545"/>
        <end position="677"/>
    </location>
</feature>
<dbReference type="InterPro" id="IPR035938">
    <property type="entry name" value="Hemerythrin-like_sf"/>
</dbReference>
<protein>
    <submittedName>
        <fullName evidence="8">Diguanylate cyclase</fullName>
    </submittedName>
</protein>
<dbReference type="AlphaFoldDB" id="A0A175VLE6"/>
<dbReference type="SMART" id="SM00091">
    <property type="entry name" value="PAS"/>
    <property type="match status" value="1"/>
</dbReference>
<dbReference type="SMART" id="SM00086">
    <property type="entry name" value="PAC"/>
    <property type="match status" value="1"/>
</dbReference>
<dbReference type="InterPro" id="IPR052155">
    <property type="entry name" value="Biofilm_reg_signaling"/>
</dbReference>
<evidence type="ECO:0000256" key="1">
    <source>
        <dbReference type="ARBA" id="ARBA00010587"/>
    </source>
</evidence>
<keyword evidence="2" id="KW-0479">Metal-binding</keyword>
<dbReference type="GO" id="GO:0046872">
    <property type="term" value="F:metal ion binding"/>
    <property type="evidence" value="ECO:0007669"/>
    <property type="project" value="UniProtKB-KW"/>
</dbReference>
<dbReference type="InterPro" id="IPR012312">
    <property type="entry name" value="Hemerythrin-like"/>
</dbReference>
<dbReference type="NCBIfam" id="TIGR00229">
    <property type="entry name" value="sensory_box"/>
    <property type="match status" value="1"/>
</dbReference>
<dbReference type="InterPro" id="IPR015168">
    <property type="entry name" value="SsuA/THI5"/>
</dbReference>
<dbReference type="Pfam" id="PF01814">
    <property type="entry name" value="Hemerythrin"/>
    <property type="match status" value="1"/>
</dbReference>
<dbReference type="RefSeq" id="WP_061475537.1">
    <property type="nucleotide sequence ID" value="NZ_JMGO02000002.1"/>
</dbReference>
<evidence type="ECO:0000256" key="4">
    <source>
        <dbReference type="SAM" id="Phobius"/>
    </source>
</evidence>
<dbReference type="PROSITE" id="PS50887">
    <property type="entry name" value="GGDEF"/>
    <property type="match status" value="1"/>
</dbReference>
<evidence type="ECO:0000259" key="6">
    <source>
        <dbReference type="PROSITE" id="PS50113"/>
    </source>
</evidence>